<sequence>MTRADTPTPARTVARTVALAVSGLVLVLFTAAVLLSQIFAAFSAAALFTPAWRAVGAVGALVTGTDPAPVDVATGSDLAWAWQFHAGALVLGVAGGLAWGALAVRAGDRGAAGVDRATRVLRGIACGVLAVAMLLYGLAKVIPAQMGHMNLPAYQLQAVGDTEPFSLLWGYMAASTPYTVITGAIELTAGLLLIVPRTRLAGALLSVVALTQIVLLNLFYDVPVKLLAAELLVIALVLVFPHRRALLRAVLPAGASTARRTGTVVAAVLAAVLIAATVAGNLARVDTMNTPRDPRDGVWRATALTVDGAPALAVGAAGPAWTSIAITLRGTADRPAKGSAQDSLVTQTPDGAVTAWGLRADGDRFTVRRGAGAAPVELRVTTVPDGLRVAGTVDGHRLDARYERRALERHSDIRLVQAPFDRTRPRL</sequence>
<protein>
    <recommendedName>
        <fullName evidence="4">DoxX-like family protein</fullName>
    </recommendedName>
</protein>
<organism evidence="2 3">
    <name type="scientific">Tsukamurella tyrosinosolvens</name>
    <dbReference type="NCBI Taxonomy" id="57704"/>
    <lineage>
        <taxon>Bacteria</taxon>
        <taxon>Bacillati</taxon>
        <taxon>Actinomycetota</taxon>
        <taxon>Actinomycetes</taxon>
        <taxon>Mycobacteriales</taxon>
        <taxon>Tsukamurellaceae</taxon>
        <taxon>Tsukamurella</taxon>
    </lineage>
</organism>
<evidence type="ECO:0000256" key="1">
    <source>
        <dbReference type="SAM" id="Phobius"/>
    </source>
</evidence>
<keyword evidence="1" id="KW-1133">Transmembrane helix</keyword>
<dbReference type="Proteomes" id="UP000182241">
    <property type="component" value="Unassembled WGS sequence"/>
</dbReference>
<name>A0A1H5AJK7_TSUTY</name>
<feature type="transmembrane region" description="Helical" evidence="1">
    <location>
        <begin position="200"/>
        <end position="220"/>
    </location>
</feature>
<gene>
    <name evidence="2" type="ORF">SAMN04489793_4920</name>
</gene>
<reference evidence="3" key="1">
    <citation type="submission" date="2016-10" db="EMBL/GenBank/DDBJ databases">
        <authorList>
            <person name="Varghese N."/>
            <person name="Submissions S."/>
        </authorList>
    </citation>
    <scope>NUCLEOTIDE SEQUENCE [LARGE SCALE GENOMIC DNA]</scope>
    <source>
        <strain evidence="3">DSM 44234</strain>
    </source>
</reference>
<accession>A0A1H5AJK7</accession>
<keyword evidence="1" id="KW-0812">Transmembrane</keyword>
<evidence type="ECO:0000313" key="3">
    <source>
        <dbReference type="Proteomes" id="UP000182241"/>
    </source>
</evidence>
<feature type="transmembrane region" description="Helical" evidence="1">
    <location>
        <begin position="168"/>
        <end position="193"/>
    </location>
</feature>
<dbReference type="OrthoDB" id="102112at2"/>
<proteinExistence type="predicted"/>
<feature type="transmembrane region" description="Helical" evidence="1">
    <location>
        <begin position="263"/>
        <end position="283"/>
    </location>
</feature>
<dbReference type="AlphaFoldDB" id="A0A1H5AJK7"/>
<feature type="transmembrane region" description="Helical" evidence="1">
    <location>
        <begin position="120"/>
        <end position="139"/>
    </location>
</feature>
<dbReference type="STRING" id="57704.SAMN04489793_4920"/>
<evidence type="ECO:0008006" key="4">
    <source>
        <dbReference type="Google" id="ProtNLM"/>
    </source>
</evidence>
<evidence type="ECO:0000313" key="2">
    <source>
        <dbReference type="EMBL" id="SED42507.1"/>
    </source>
</evidence>
<dbReference type="EMBL" id="FNSA01000003">
    <property type="protein sequence ID" value="SED42507.1"/>
    <property type="molecule type" value="Genomic_DNA"/>
</dbReference>
<keyword evidence="3" id="KW-1185">Reference proteome</keyword>
<feature type="transmembrane region" description="Helical" evidence="1">
    <location>
        <begin position="82"/>
        <end position="104"/>
    </location>
</feature>
<feature type="transmembrane region" description="Helical" evidence="1">
    <location>
        <begin position="12"/>
        <end position="35"/>
    </location>
</feature>
<dbReference type="RefSeq" id="WP_068741417.1">
    <property type="nucleotide sequence ID" value="NZ_CBDRGN010000002.1"/>
</dbReference>
<keyword evidence="1" id="KW-0472">Membrane</keyword>
<feature type="transmembrane region" description="Helical" evidence="1">
    <location>
        <begin position="226"/>
        <end position="242"/>
    </location>
</feature>